<comment type="caution">
    <text evidence="1">The sequence shown here is derived from an EMBL/GenBank/DDBJ whole genome shotgun (WGS) entry which is preliminary data.</text>
</comment>
<protein>
    <recommendedName>
        <fullName evidence="3">ATPase AAA-type core domain-containing protein</fullName>
    </recommendedName>
</protein>
<evidence type="ECO:0000313" key="2">
    <source>
        <dbReference type="Proteomes" id="UP000053048"/>
    </source>
</evidence>
<reference evidence="1 2" key="1">
    <citation type="submission" date="2015-09" db="EMBL/GenBank/DDBJ databases">
        <title>Genome sequence of ICMP 13104.</title>
        <authorList>
            <person name="Visnovsky S."/>
            <person name="Lu A."/>
            <person name="Panda P."/>
            <person name="Pitman A."/>
        </authorList>
    </citation>
    <scope>NUCLEOTIDE SEQUENCE [LARGE SCALE GENOMIC DNA]</scope>
    <source>
        <strain evidence="1 2">ICMP 13104</strain>
    </source>
</reference>
<dbReference type="EMBL" id="LKEJ01000137">
    <property type="protein sequence ID" value="KTB61510.1"/>
    <property type="molecule type" value="Genomic_DNA"/>
</dbReference>
<proteinExistence type="predicted"/>
<sequence length="128" mass="14644">MEWQRQYVFQINTFLSQCKAELGIECLQLILATHSPFLATDVPRDFVETFDSETPPPSFGAPIQLILNRSFGARSMGEFAIREINKTLDHASQGLITERDRYIKSIIEDPIITREIDYLLSKASEDAY</sequence>
<accession>A0A0W0HKV8</accession>
<name>A0A0W0HKV8_PSEVI</name>
<dbReference type="AlphaFoldDB" id="A0A0W0HKV8"/>
<gene>
    <name evidence="1" type="ORF">AO067_20025</name>
</gene>
<evidence type="ECO:0000313" key="1">
    <source>
        <dbReference type="EMBL" id="KTB61510.1"/>
    </source>
</evidence>
<keyword evidence="2" id="KW-1185">Reference proteome</keyword>
<evidence type="ECO:0008006" key="3">
    <source>
        <dbReference type="Google" id="ProtNLM"/>
    </source>
</evidence>
<dbReference type="Proteomes" id="UP000053048">
    <property type="component" value="Unassembled WGS sequence"/>
</dbReference>
<organism evidence="1 2">
    <name type="scientific">Pseudomonas viridiflava ICMP 13104</name>
    <dbReference type="NCBI Taxonomy" id="1198305"/>
    <lineage>
        <taxon>Bacteria</taxon>
        <taxon>Pseudomonadati</taxon>
        <taxon>Pseudomonadota</taxon>
        <taxon>Gammaproteobacteria</taxon>
        <taxon>Pseudomonadales</taxon>
        <taxon>Pseudomonadaceae</taxon>
        <taxon>Pseudomonas</taxon>
    </lineage>
</organism>